<sequence length="85" mass="9978">MFENVKIENINGDLQNECQIRKHKKLKPPTPSSGKSKKAYDDFLITFRKNPNKWMYRYDAQDTVKSTIGNRNTIVLANILKIRHN</sequence>
<keyword evidence="2" id="KW-1185">Reference proteome</keyword>
<comment type="caution">
    <text evidence="1">The sequence shown here is derived from an EMBL/GenBank/DDBJ whole genome shotgun (WGS) entry which is preliminary data.</text>
</comment>
<dbReference type="Proteomes" id="UP001470230">
    <property type="component" value="Unassembled WGS sequence"/>
</dbReference>
<gene>
    <name evidence="1" type="ORF">M9Y10_008660</name>
</gene>
<reference evidence="1 2" key="1">
    <citation type="submission" date="2024-04" db="EMBL/GenBank/DDBJ databases">
        <title>Tritrichomonas musculus Genome.</title>
        <authorList>
            <person name="Alves-Ferreira E."/>
            <person name="Grigg M."/>
            <person name="Lorenzi H."/>
            <person name="Galac M."/>
        </authorList>
    </citation>
    <scope>NUCLEOTIDE SEQUENCE [LARGE SCALE GENOMIC DNA]</scope>
    <source>
        <strain evidence="1 2">EAF2021</strain>
    </source>
</reference>
<organism evidence="1 2">
    <name type="scientific">Tritrichomonas musculus</name>
    <dbReference type="NCBI Taxonomy" id="1915356"/>
    <lineage>
        <taxon>Eukaryota</taxon>
        <taxon>Metamonada</taxon>
        <taxon>Parabasalia</taxon>
        <taxon>Tritrichomonadida</taxon>
        <taxon>Tritrichomonadidae</taxon>
        <taxon>Tritrichomonas</taxon>
    </lineage>
</organism>
<evidence type="ECO:0000313" key="2">
    <source>
        <dbReference type="Proteomes" id="UP001470230"/>
    </source>
</evidence>
<evidence type="ECO:0000313" key="1">
    <source>
        <dbReference type="EMBL" id="KAK8870773.1"/>
    </source>
</evidence>
<proteinExistence type="predicted"/>
<dbReference type="EMBL" id="JAPFFF010000014">
    <property type="protein sequence ID" value="KAK8870773.1"/>
    <property type="molecule type" value="Genomic_DNA"/>
</dbReference>
<name>A0ABR2IZV3_9EUKA</name>
<accession>A0ABR2IZV3</accession>
<protein>
    <submittedName>
        <fullName evidence="1">Uncharacterized protein</fullName>
    </submittedName>
</protein>